<dbReference type="InterPro" id="IPR036259">
    <property type="entry name" value="MFS_trans_sf"/>
</dbReference>
<organism evidence="8 9">
    <name type="scientific">Prunus armeniaca</name>
    <name type="common">Apricot</name>
    <name type="synonym">Armeniaca vulgaris</name>
    <dbReference type="NCBI Taxonomy" id="36596"/>
    <lineage>
        <taxon>Eukaryota</taxon>
        <taxon>Viridiplantae</taxon>
        <taxon>Streptophyta</taxon>
        <taxon>Embryophyta</taxon>
        <taxon>Tracheophyta</taxon>
        <taxon>Spermatophyta</taxon>
        <taxon>Magnoliopsida</taxon>
        <taxon>eudicotyledons</taxon>
        <taxon>Gunneridae</taxon>
        <taxon>Pentapetalae</taxon>
        <taxon>rosids</taxon>
        <taxon>fabids</taxon>
        <taxon>Rosales</taxon>
        <taxon>Rosaceae</taxon>
        <taxon>Amygdaloideae</taxon>
        <taxon>Amygdaleae</taxon>
        <taxon>Prunus</taxon>
    </lineage>
</organism>
<evidence type="ECO:0000256" key="6">
    <source>
        <dbReference type="SAM" id="MobiDB-lite"/>
    </source>
</evidence>
<dbReference type="InterPro" id="IPR000109">
    <property type="entry name" value="POT_fam"/>
</dbReference>
<comment type="similarity">
    <text evidence="2">Belongs to the major facilitator superfamily. Proton-dependent oligopeptide transporter (POT/PTR) (TC 2.A.17) family.</text>
</comment>
<dbReference type="Pfam" id="PF00854">
    <property type="entry name" value="PTR2"/>
    <property type="match status" value="1"/>
</dbReference>
<accession>A0A6J5TFK6</accession>
<reference evidence="8 9" key="1">
    <citation type="submission" date="2020-05" db="EMBL/GenBank/DDBJ databases">
        <authorList>
            <person name="Campoy J."/>
            <person name="Schneeberger K."/>
            <person name="Spophaly S."/>
        </authorList>
    </citation>
    <scope>NUCLEOTIDE SEQUENCE [LARGE SCALE GENOMIC DNA]</scope>
    <source>
        <strain evidence="8">PruArmRojPasFocal</strain>
    </source>
</reference>
<feature type="transmembrane region" description="Helical" evidence="7">
    <location>
        <begin position="225"/>
        <end position="248"/>
    </location>
</feature>
<feature type="transmembrane region" description="Helical" evidence="7">
    <location>
        <begin position="200"/>
        <end position="219"/>
    </location>
</feature>
<feature type="transmembrane region" description="Helical" evidence="7">
    <location>
        <begin position="396"/>
        <end position="417"/>
    </location>
</feature>
<feature type="transmembrane region" description="Helical" evidence="7">
    <location>
        <begin position="481"/>
        <end position="506"/>
    </location>
</feature>
<dbReference type="PANTHER" id="PTHR11654">
    <property type="entry name" value="OLIGOPEPTIDE TRANSPORTER-RELATED"/>
    <property type="match status" value="1"/>
</dbReference>
<dbReference type="Gene3D" id="1.20.1250.20">
    <property type="entry name" value="MFS general substrate transporter like domains"/>
    <property type="match status" value="1"/>
</dbReference>
<dbReference type="GO" id="GO:0022857">
    <property type="term" value="F:transmembrane transporter activity"/>
    <property type="evidence" value="ECO:0007669"/>
    <property type="project" value="InterPro"/>
</dbReference>
<feature type="compositionally biased region" description="Acidic residues" evidence="6">
    <location>
        <begin position="593"/>
        <end position="616"/>
    </location>
</feature>
<feature type="transmembrane region" description="Helical" evidence="7">
    <location>
        <begin position="321"/>
        <end position="338"/>
    </location>
</feature>
<proteinExistence type="inferred from homology"/>
<feature type="transmembrane region" description="Helical" evidence="7">
    <location>
        <begin position="526"/>
        <end position="546"/>
    </location>
</feature>
<feature type="transmembrane region" description="Helical" evidence="7">
    <location>
        <begin position="437"/>
        <end position="460"/>
    </location>
</feature>
<dbReference type="GO" id="GO:0016020">
    <property type="term" value="C:membrane"/>
    <property type="evidence" value="ECO:0007669"/>
    <property type="project" value="UniProtKB-SubCell"/>
</dbReference>
<keyword evidence="4 7" id="KW-1133">Transmembrane helix</keyword>
<evidence type="ECO:0000256" key="2">
    <source>
        <dbReference type="ARBA" id="ARBA00005982"/>
    </source>
</evidence>
<keyword evidence="3 7" id="KW-0812">Transmembrane</keyword>
<feature type="transmembrane region" description="Helical" evidence="7">
    <location>
        <begin position="358"/>
        <end position="384"/>
    </location>
</feature>
<feature type="region of interest" description="Disordered" evidence="6">
    <location>
        <begin position="576"/>
        <end position="616"/>
    </location>
</feature>
<dbReference type="EMBL" id="CAEKDK010000001">
    <property type="protein sequence ID" value="CAB4262666.1"/>
    <property type="molecule type" value="Genomic_DNA"/>
</dbReference>
<dbReference type="SUPFAM" id="SSF103473">
    <property type="entry name" value="MFS general substrate transporter"/>
    <property type="match status" value="1"/>
</dbReference>
<dbReference type="AlphaFoldDB" id="A0A6J5TFK6"/>
<dbReference type="Proteomes" id="UP000507222">
    <property type="component" value="Unassembled WGS sequence"/>
</dbReference>
<gene>
    <name evidence="8" type="ORF">CURHAP_LOCUS2018</name>
</gene>
<evidence type="ECO:0000256" key="5">
    <source>
        <dbReference type="ARBA" id="ARBA00023136"/>
    </source>
</evidence>
<sequence>MRAFFRADSIVRIQSMIRLGLIWGRCNILPYQCIDSVRKWLGNHFYFSMATTPIRGLVFSHSYVNNALVSILMTYLTENWRTSNFAMAALVTNVQEGVSDIMVIVLARISDTHMTRFKMIASTNAAYLLGLLLLWIRSKFMSAQTEAKVYYGAAVLIGIGEAGRSATLKEFLDDQYFSEQKERPSTDENYLKRLETRKEALWRHPWFLGALLAVFLPTPSWTSTFMVSTILVGVSYLLFLLGYSCYFLSRRIHKSTWKSRLYYLKKLSLVYPVQEQEQEQEQRGGEICIVTRVTSSSSCPPEEAQRKKFWPLIELKAGKGFFIEVIAMWSAFFAYSLVEATGSTLFFEQMSSLDTDSGIGSVMDVAVFLTLVSGFSSFLVSFIYNLLIPKQWRKATLVRIGCGLACSVLCCVAAWQVEGKRLKLVSGERREHGTSKTIPMSAVWLVPQFVLLGLMKGLALNGLTEFLADRIANNDRLRARYYYASHISDLILGVGKLVTASSILVFRRSWFHPNINGSRLDRFLELLTYLSLANLIYYMCISVYFYRNEKSRKSANKGDKQSSLLEQVEQGIHAAEKEGDVEEAPVPVRGADLENEQTAEEQVEQEIDDDDDDEVWTSETTKEIKKWSYRNSHCCCW</sequence>
<keyword evidence="5 7" id="KW-0472">Membrane</keyword>
<comment type="subcellular location">
    <subcellularLocation>
        <location evidence="1">Membrane</location>
        <topology evidence="1">Multi-pass membrane protein</topology>
    </subcellularLocation>
</comment>
<evidence type="ECO:0000256" key="7">
    <source>
        <dbReference type="SAM" id="Phobius"/>
    </source>
</evidence>
<evidence type="ECO:0000256" key="4">
    <source>
        <dbReference type="ARBA" id="ARBA00022989"/>
    </source>
</evidence>
<name>A0A6J5TFK6_PRUAR</name>
<evidence type="ECO:0000256" key="3">
    <source>
        <dbReference type="ARBA" id="ARBA00022692"/>
    </source>
</evidence>
<protein>
    <submittedName>
        <fullName evidence="8">Uncharacterized protein</fullName>
    </submittedName>
</protein>
<feature type="transmembrane region" description="Helical" evidence="7">
    <location>
        <begin position="119"/>
        <end position="136"/>
    </location>
</feature>
<evidence type="ECO:0000313" key="8">
    <source>
        <dbReference type="EMBL" id="CAB4262666.1"/>
    </source>
</evidence>
<evidence type="ECO:0000313" key="9">
    <source>
        <dbReference type="Proteomes" id="UP000507222"/>
    </source>
</evidence>
<evidence type="ECO:0000256" key="1">
    <source>
        <dbReference type="ARBA" id="ARBA00004141"/>
    </source>
</evidence>